<keyword evidence="1" id="KW-1133">Transmembrane helix</keyword>
<dbReference type="RefSeq" id="WP_179899881.1">
    <property type="nucleotide sequence ID" value="NZ_JACBXV010000024.1"/>
</dbReference>
<keyword evidence="1" id="KW-0812">Transmembrane</keyword>
<proteinExistence type="predicted"/>
<comment type="caution">
    <text evidence="2">The sequence shown here is derived from an EMBL/GenBank/DDBJ whole genome shotgun (WGS) entry which is preliminary data.</text>
</comment>
<evidence type="ECO:0000313" key="2">
    <source>
        <dbReference type="EMBL" id="NYS68551.1"/>
    </source>
</evidence>
<evidence type="ECO:0000256" key="1">
    <source>
        <dbReference type="SAM" id="Phobius"/>
    </source>
</evidence>
<feature type="transmembrane region" description="Helical" evidence="1">
    <location>
        <begin position="31"/>
        <end position="52"/>
    </location>
</feature>
<reference evidence="2 3" key="1">
    <citation type="submission" date="2020-07" db="EMBL/GenBank/DDBJ databases">
        <title>MOT database genomes.</title>
        <authorList>
            <person name="Joseph S."/>
            <person name="Aduse-Opoku J."/>
            <person name="Hashim A."/>
            <person name="Wade W."/>
            <person name="Curtis M."/>
        </authorList>
    </citation>
    <scope>NUCLEOTIDE SEQUENCE [LARGE SCALE GENOMIC DNA]</scope>
    <source>
        <strain evidence="2 3">WMus004</strain>
    </source>
</reference>
<evidence type="ECO:0000313" key="3">
    <source>
        <dbReference type="Proteomes" id="UP000572528"/>
    </source>
</evidence>
<organism evidence="2 3">
    <name type="scientific">Actinomyces bowdenii</name>
    <dbReference type="NCBI Taxonomy" id="131109"/>
    <lineage>
        <taxon>Bacteria</taxon>
        <taxon>Bacillati</taxon>
        <taxon>Actinomycetota</taxon>
        <taxon>Actinomycetes</taxon>
        <taxon>Actinomycetales</taxon>
        <taxon>Actinomycetaceae</taxon>
        <taxon>Actinomyces</taxon>
    </lineage>
</organism>
<sequence>MKKSKGSHILLFRKADGSVDKRIFMRMYGPVIIAIAVMVSVALFIFYSTVIYDSRKDIPQAPFLHDRYLLHNPRDVTSEMCGSALPCRWASTSDEATVMMFESKDDAKEAASTLPDAQRSNWIVVSFHSNQLTEQEKAEFMKWVNGIWHSDDAWFD</sequence>
<dbReference type="EMBL" id="JACBXV010000024">
    <property type="protein sequence ID" value="NYS68551.1"/>
    <property type="molecule type" value="Genomic_DNA"/>
</dbReference>
<dbReference type="InterPro" id="IPR021503">
    <property type="entry name" value="DUF3110"/>
</dbReference>
<accession>A0A853EKF9</accession>
<dbReference type="AlphaFoldDB" id="A0A853EKF9"/>
<dbReference type="Proteomes" id="UP000572528">
    <property type="component" value="Unassembled WGS sequence"/>
</dbReference>
<name>A0A853EKF9_9ACTO</name>
<protein>
    <submittedName>
        <fullName evidence="2">DUF3110 domain-containing protein</fullName>
    </submittedName>
</protein>
<gene>
    <name evidence="2" type="ORF">HZZ05_03260</name>
</gene>
<dbReference type="Pfam" id="PF11360">
    <property type="entry name" value="DUF3110"/>
    <property type="match status" value="1"/>
</dbReference>
<keyword evidence="1" id="KW-0472">Membrane</keyword>